<organism evidence="2 3">
    <name type="scientific">Chitinophaga niastensis</name>
    <dbReference type="NCBI Taxonomy" id="536980"/>
    <lineage>
        <taxon>Bacteria</taxon>
        <taxon>Pseudomonadati</taxon>
        <taxon>Bacteroidota</taxon>
        <taxon>Chitinophagia</taxon>
        <taxon>Chitinophagales</taxon>
        <taxon>Chitinophagaceae</taxon>
        <taxon>Chitinophaga</taxon>
    </lineage>
</organism>
<dbReference type="EMBL" id="PYAW01000002">
    <property type="protein sequence ID" value="PSL48065.1"/>
    <property type="molecule type" value="Genomic_DNA"/>
</dbReference>
<keyword evidence="2" id="KW-0808">Transferase</keyword>
<keyword evidence="2" id="KW-0418">Kinase</keyword>
<dbReference type="Gene3D" id="3.40.50.300">
    <property type="entry name" value="P-loop containing nucleotide triphosphate hydrolases"/>
    <property type="match status" value="1"/>
</dbReference>
<gene>
    <name evidence="2" type="ORF">CLV51_102927</name>
</gene>
<dbReference type="SUPFAM" id="SSF52540">
    <property type="entry name" value="P-loop containing nucleoside triphosphate hydrolases"/>
    <property type="match status" value="1"/>
</dbReference>
<dbReference type="Proteomes" id="UP000240971">
    <property type="component" value="Unassembled WGS sequence"/>
</dbReference>
<dbReference type="GO" id="GO:0016301">
    <property type="term" value="F:kinase activity"/>
    <property type="evidence" value="ECO:0007669"/>
    <property type="project" value="UniProtKB-KW"/>
</dbReference>
<dbReference type="GO" id="GO:0000166">
    <property type="term" value="F:nucleotide binding"/>
    <property type="evidence" value="ECO:0007669"/>
    <property type="project" value="UniProtKB-KW"/>
</dbReference>
<dbReference type="SUPFAM" id="SSF109604">
    <property type="entry name" value="HD-domain/PDEase-like"/>
    <property type="match status" value="1"/>
</dbReference>
<comment type="caution">
    <text evidence="2">The sequence shown here is derived from an EMBL/GenBank/DDBJ whole genome shotgun (WGS) entry which is preliminary data.</text>
</comment>
<reference evidence="2 3" key="1">
    <citation type="submission" date="2018-03" db="EMBL/GenBank/DDBJ databases">
        <title>Genomic Encyclopedia of Archaeal and Bacterial Type Strains, Phase II (KMG-II): from individual species to whole genera.</title>
        <authorList>
            <person name="Goeker M."/>
        </authorList>
    </citation>
    <scope>NUCLEOTIDE SEQUENCE [LARGE SCALE GENOMIC DNA]</scope>
    <source>
        <strain evidence="2 3">DSM 24859</strain>
    </source>
</reference>
<protein>
    <submittedName>
        <fullName evidence="2">Putative kinase</fullName>
    </submittedName>
</protein>
<dbReference type="InterPro" id="IPR050124">
    <property type="entry name" value="tRNA_CCA-adding_enzyme"/>
</dbReference>
<accession>A0A2P8HPE1</accession>
<dbReference type="OrthoDB" id="9805698at2"/>
<keyword evidence="3" id="KW-1185">Reference proteome</keyword>
<evidence type="ECO:0000256" key="1">
    <source>
        <dbReference type="ARBA" id="ARBA00022741"/>
    </source>
</evidence>
<dbReference type="AlphaFoldDB" id="A0A2P8HPE1"/>
<dbReference type="PANTHER" id="PTHR47545">
    <property type="entry name" value="MULTIFUNCTIONAL CCA PROTEIN"/>
    <property type="match status" value="1"/>
</dbReference>
<evidence type="ECO:0000313" key="2">
    <source>
        <dbReference type="EMBL" id="PSL48065.1"/>
    </source>
</evidence>
<dbReference type="InterPro" id="IPR027417">
    <property type="entry name" value="P-loop_NTPase"/>
</dbReference>
<name>A0A2P8HPE1_CHINA</name>
<dbReference type="Gene3D" id="1.10.3090.10">
    <property type="entry name" value="cca-adding enzyme, domain 2"/>
    <property type="match status" value="1"/>
</dbReference>
<evidence type="ECO:0000313" key="3">
    <source>
        <dbReference type="Proteomes" id="UP000240971"/>
    </source>
</evidence>
<proteinExistence type="predicted"/>
<dbReference type="PANTHER" id="PTHR47545:SF1">
    <property type="entry name" value="MULTIFUNCTIONAL CCA PROTEIN"/>
    <property type="match status" value="1"/>
</dbReference>
<sequence>MWQLTENKDWAYLENTFDWVRVMKDIPQDTQHHAEGNVAVHTQLVLQELAGLPAFQELSLPLQEVLWAAALLHDAEKYSTTVLQPDGSITSAGHARKGEMKVRQILYRDVPAPFLIREQIAKLVKYHGLPLWVFDKPDPRKALIIASLEVDTKLLALLARADALGRSCADQAELLYRLDCFEELCRENECWGIPRAFATADARIQYLLKEDNAPDYVPFEQPLMHVIMMSGLPGAGKDTYVRQHYQQLPVISLDDIRKEMKISPADKSGNGKVIQAAKEQARVYLRKQQSFIWNATNITRQMREQLISLFFTYRAAVTIVYVEVPVGKLLYQNKQREDIVPAAAMERMISKLEVPVITEAHEVIYFV</sequence>
<dbReference type="Pfam" id="PF13671">
    <property type="entry name" value="AAA_33"/>
    <property type="match status" value="1"/>
</dbReference>
<keyword evidence="1" id="KW-0547">Nucleotide-binding</keyword>